<proteinExistence type="predicted"/>
<dbReference type="InterPro" id="IPR029032">
    <property type="entry name" value="AhpD-like"/>
</dbReference>
<dbReference type="InterPro" id="IPR023982">
    <property type="entry name" value="CHP04029_CMD-like"/>
</dbReference>
<protein>
    <submittedName>
        <fullName evidence="1">CMD domain protein, Avi_7170 family</fullName>
    </submittedName>
</protein>
<dbReference type="SUPFAM" id="SSF69118">
    <property type="entry name" value="AhpD-like"/>
    <property type="match status" value="1"/>
</dbReference>
<dbReference type="AlphaFoldDB" id="A0A1G8G4V0"/>
<organism evidence="1 2">
    <name type="scientific">Paraburkholderia phenazinium</name>
    <dbReference type="NCBI Taxonomy" id="60549"/>
    <lineage>
        <taxon>Bacteria</taxon>
        <taxon>Pseudomonadati</taxon>
        <taxon>Pseudomonadota</taxon>
        <taxon>Betaproteobacteria</taxon>
        <taxon>Burkholderiales</taxon>
        <taxon>Burkholderiaceae</taxon>
        <taxon>Paraburkholderia</taxon>
    </lineage>
</organism>
<evidence type="ECO:0000313" key="1">
    <source>
        <dbReference type="EMBL" id="SDH89392.1"/>
    </source>
</evidence>
<dbReference type="OrthoDB" id="8718286at2"/>
<dbReference type="EMBL" id="FNCJ01000014">
    <property type="protein sequence ID" value="SDH89392.1"/>
    <property type="molecule type" value="Genomic_DNA"/>
</dbReference>
<dbReference type="Proteomes" id="UP000199706">
    <property type="component" value="Unassembled WGS sequence"/>
</dbReference>
<name>A0A1G8G4V0_9BURK</name>
<sequence length="190" mass="20103">MAELSPSSGPTHDTIDVLAGLSTDSAIAAVRHARDKVVTHTQRSEDALFDPALPDLSLRERLFAAWYVARLSRANELADTYAGRLIAAGAGSRTRSAPLADTLAAIEAGTLDATANARLIAILAHVKLLTLTPVEARPQHLQALEEVGISTRGIVALSQLIAFVTYQLRVIAGVKALRDARTPPSPQEAA</sequence>
<dbReference type="Gene3D" id="1.20.1290.10">
    <property type="entry name" value="AhpD-like"/>
    <property type="match status" value="1"/>
</dbReference>
<reference evidence="1 2" key="1">
    <citation type="submission" date="2016-10" db="EMBL/GenBank/DDBJ databases">
        <authorList>
            <person name="de Groot N.N."/>
        </authorList>
    </citation>
    <scope>NUCLEOTIDE SEQUENCE [LARGE SCALE GENOMIC DNA]</scope>
    <source>
        <strain evidence="1 2">LMG 2247</strain>
    </source>
</reference>
<evidence type="ECO:0000313" key="2">
    <source>
        <dbReference type="Proteomes" id="UP000199706"/>
    </source>
</evidence>
<dbReference type="RefSeq" id="WP_090688890.1">
    <property type="nucleotide sequence ID" value="NZ_CADERL010000010.1"/>
</dbReference>
<accession>A0A1G8G4V0</accession>
<gene>
    <name evidence="1" type="ORF">SAMN05216466_114132</name>
</gene>
<dbReference type="NCBIfam" id="TIGR04029">
    <property type="entry name" value="CMD_Avi_7170"/>
    <property type="match status" value="1"/>
</dbReference>